<dbReference type="PANTHER" id="PTHR16089:SF28">
    <property type="entry name" value="REST COREPRESSOR"/>
    <property type="match status" value="1"/>
</dbReference>
<gene>
    <name evidence="12" type="ORF">OXX778_LOCUS10991</name>
</gene>
<dbReference type="OrthoDB" id="10064338at2759"/>
<keyword evidence="13" id="KW-1185">Reference proteome</keyword>
<proteinExistence type="predicted"/>
<dbReference type="AlphaFoldDB" id="A0A813Z0R2"/>
<evidence type="ECO:0000259" key="10">
    <source>
        <dbReference type="PROSITE" id="PS51156"/>
    </source>
</evidence>
<dbReference type="Gene3D" id="4.10.1240.50">
    <property type="match status" value="1"/>
</dbReference>
<evidence type="ECO:0000256" key="5">
    <source>
        <dbReference type="ARBA" id="ARBA00023015"/>
    </source>
</evidence>
<evidence type="ECO:0000256" key="6">
    <source>
        <dbReference type="ARBA" id="ARBA00023125"/>
    </source>
</evidence>
<evidence type="ECO:0000259" key="11">
    <source>
        <dbReference type="PROSITE" id="PS51293"/>
    </source>
</evidence>
<keyword evidence="4" id="KW-0862">Zinc</keyword>
<accession>A0A813Z0R2</accession>
<comment type="subcellular location">
    <subcellularLocation>
        <location evidence="1">Nucleus</location>
    </subcellularLocation>
</comment>
<dbReference type="FunFam" id="1.10.10.60:FF:000012">
    <property type="entry name" value="Metastasis-associated 1 family, member 3"/>
    <property type="match status" value="1"/>
</dbReference>
<keyword evidence="5" id="KW-0805">Transcription regulation</keyword>
<dbReference type="GO" id="GO:0008270">
    <property type="term" value="F:zinc ion binding"/>
    <property type="evidence" value="ECO:0007669"/>
    <property type="project" value="UniProtKB-KW"/>
</dbReference>
<dbReference type="Pfam" id="PF01448">
    <property type="entry name" value="ELM2"/>
    <property type="match status" value="1"/>
</dbReference>
<dbReference type="GO" id="GO:0003677">
    <property type="term" value="F:DNA binding"/>
    <property type="evidence" value="ECO:0007669"/>
    <property type="project" value="UniProtKB-KW"/>
</dbReference>
<feature type="region of interest" description="Disordered" evidence="9">
    <location>
        <begin position="1"/>
        <end position="63"/>
    </location>
</feature>
<comment type="caution">
    <text evidence="12">The sequence shown here is derived from an EMBL/GenBank/DDBJ whole genome shotgun (WGS) entry which is preliminary data.</text>
</comment>
<evidence type="ECO:0000256" key="7">
    <source>
        <dbReference type="ARBA" id="ARBA00023163"/>
    </source>
</evidence>
<keyword evidence="7" id="KW-0804">Transcription</keyword>
<dbReference type="InterPro" id="IPR009057">
    <property type="entry name" value="Homeodomain-like_sf"/>
</dbReference>
<feature type="domain" description="SANT" evidence="11">
    <location>
        <begin position="165"/>
        <end position="212"/>
    </location>
</feature>
<dbReference type="GO" id="GO:0003714">
    <property type="term" value="F:transcription corepressor activity"/>
    <property type="evidence" value="ECO:0007669"/>
    <property type="project" value="TreeGrafter"/>
</dbReference>
<dbReference type="GO" id="GO:0006357">
    <property type="term" value="P:regulation of transcription by RNA polymerase II"/>
    <property type="evidence" value="ECO:0007669"/>
    <property type="project" value="TreeGrafter"/>
</dbReference>
<dbReference type="GO" id="GO:0005667">
    <property type="term" value="C:transcription regulator complex"/>
    <property type="evidence" value="ECO:0007669"/>
    <property type="project" value="TreeGrafter"/>
</dbReference>
<evidence type="ECO:0000313" key="12">
    <source>
        <dbReference type="EMBL" id="CAF0892671.1"/>
    </source>
</evidence>
<evidence type="ECO:0000313" key="13">
    <source>
        <dbReference type="Proteomes" id="UP000663879"/>
    </source>
</evidence>
<keyword evidence="2" id="KW-0479">Metal-binding</keyword>
<dbReference type="Proteomes" id="UP000663879">
    <property type="component" value="Unassembled WGS sequence"/>
</dbReference>
<evidence type="ECO:0000256" key="4">
    <source>
        <dbReference type="ARBA" id="ARBA00022833"/>
    </source>
</evidence>
<sequence length="247" mass="29050">MLDFTDIPSDSNEQLNLHFPKLQDTETTIQTNEEIETRPEKVDPGPAELNEPESSSTLVENKNESNYDQYDEFKIRVGDDYQIDLSNYIPSKNKRFRKNIIEKETPIWRPNNEQIDESKIDTYLKELSKLNYFNIENALSILYTENYNTEKAISSLKNSGFSQIEWTKEDKVLFEQGMWYYGKNFHRINQLLPHKTHSNLVSYYYKWKKTRNKKQLSIVNIDATCSTSTNSSENFGENNDSNTYCDL</sequence>
<dbReference type="InterPro" id="IPR000949">
    <property type="entry name" value="ELM2_dom"/>
</dbReference>
<evidence type="ECO:0000256" key="8">
    <source>
        <dbReference type="ARBA" id="ARBA00023242"/>
    </source>
</evidence>
<dbReference type="EMBL" id="CAJNOC010001807">
    <property type="protein sequence ID" value="CAF0892671.1"/>
    <property type="molecule type" value="Genomic_DNA"/>
</dbReference>
<evidence type="ECO:0000256" key="3">
    <source>
        <dbReference type="ARBA" id="ARBA00022771"/>
    </source>
</evidence>
<dbReference type="PROSITE" id="PS51293">
    <property type="entry name" value="SANT"/>
    <property type="match status" value="1"/>
</dbReference>
<dbReference type="SUPFAM" id="SSF46689">
    <property type="entry name" value="Homeodomain-like"/>
    <property type="match status" value="1"/>
</dbReference>
<evidence type="ECO:0000256" key="1">
    <source>
        <dbReference type="ARBA" id="ARBA00004123"/>
    </source>
</evidence>
<evidence type="ECO:0000256" key="9">
    <source>
        <dbReference type="SAM" id="MobiDB-lite"/>
    </source>
</evidence>
<dbReference type="InterPro" id="IPR051066">
    <property type="entry name" value="Trans_reg/Corepressor"/>
</dbReference>
<protein>
    <submittedName>
        <fullName evidence="12">Uncharacterized protein</fullName>
    </submittedName>
</protein>
<dbReference type="SMART" id="SM01189">
    <property type="entry name" value="ELM2"/>
    <property type="match status" value="1"/>
</dbReference>
<dbReference type="InterPro" id="IPR017884">
    <property type="entry name" value="SANT_dom"/>
</dbReference>
<evidence type="ECO:0000256" key="2">
    <source>
        <dbReference type="ARBA" id="ARBA00022723"/>
    </source>
</evidence>
<name>A0A813Z0R2_9BILA</name>
<keyword evidence="8" id="KW-0539">Nucleus</keyword>
<organism evidence="12 13">
    <name type="scientific">Brachionus calyciflorus</name>
    <dbReference type="NCBI Taxonomy" id="104777"/>
    <lineage>
        <taxon>Eukaryota</taxon>
        <taxon>Metazoa</taxon>
        <taxon>Spiralia</taxon>
        <taxon>Gnathifera</taxon>
        <taxon>Rotifera</taxon>
        <taxon>Eurotatoria</taxon>
        <taxon>Monogononta</taxon>
        <taxon>Pseudotrocha</taxon>
        <taxon>Ploima</taxon>
        <taxon>Brachionidae</taxon>
        <taxon>Brachionus</taxon>
    </lineage>
</organism>
<feature type="domain" description="ELM2" evidence="10">
    <location>
        <begin position="73"/>
        <end position="160"/>
    </location>
</feature>
<dbReference type="PROSITE" id="PS51156">
    <property type="entry name" value="ELM2"/>
    <property type="match status" value="1"/>
</dbReference>
<reference evidence="12" key="1">
    <citation type="submission" date="2021-02" db="EMBL/GenBank/DDBJ databases">
        <authorList>
            <person name="Nowell W R."/>
        </authorList>
    </citation>
    <scope>NUCLEOTIDE SEQUENCE</scope>
    <source>
        <strain evidence="12">Ploen Becks lab</strain>
    </source>
</reference>
<dbReference type="PANTHER" id="PTHR16089">
    <property type="entry name" value="REST COREPRESSOR COREST PROTEIN-RELATED"/>
    <property type="match status" value="1"/>
</dbReference>
<dbReference type="Gene3D" id="1.10.10.60">
    <property type="entry name" value="Homeodomain-like"/>
    <property type="match status" value="1"/>
</dbReference>
<dbReference type="GO" id="GO:0000118">
    <property type="term" value="C:histone deacetylase complex"/>
    <property type="evidence" value="ECO:0007669"/>
    <property type="project" value="TreeGrafter"/>
</dbReference>
<keyword evidence="6" id="KW-0238">DNA-binding</keyword>
<keyword evidence="3" id="KW-0863">Zinc-finger</keyword>